<dbReference type="PANTHER" id="PTHR21043">
    <property type="entry name" value="IOJAP SUPERFAMILY ORTHOLOG"/>
    <property type="match status" value="1"/>
</dbReference>
<dbReference type="PANTHER" id="PTHR21043:SF0">
    <property type="entry name" value="MITOCHONDRIAL ASSEMBLY OF RIBOSOMAL LARGE SUBUNIT PROTEIN 1"/>
    <property type="match status" value="1"/>
</dbReference>
<dbReference type="GO" id="GO:0042256">
    <property type="term" value="P:cytosolic ribosome assembly"/>
    <property type="evidence" value="ECO:0007669"/>
    <property type="project" value="UniProtKB-UniRule"/>
</dbReference>
<dbReference type="Pfam" id="PF02410">
    <property type="entry name" value="RsfS"/>
    <property type="match status" value="1"/>
</dbReference>
<dbReference type="GO" id="GO:0043023">
    <property type="term" value="F:ribosomal large subunit binding"/>
    <property type="evidence" value="ECO:0007669"/>
    <property type="project" value="TreeGrafter"/>
</dbReference>
<evidence type="ECO:0000256" key="2">
    <source>
        <dbReference type="HAMAP-Rule" id="MF_01477"/>
    </source>
</evidence>
<reference evidence="5 6" key="1">
    <citation type="submission" date="2018-01" db="EMBL/GenBank/DDBJ databases">
        <title>Metagenomic assembled genomes from two thermal pools in the Uzon Caldera, Kamchatka, Russia.</title>
        <authorList>
            <person name="Wilkins L."/>
            <person name="Ettinger C."/>
        </authorList>
    </citation>
    <scope>NUCLEOTIDE SEQUENCE [LARGE SCALE GENOMIC DNA]</scope>
    <source>
        <strain evidence="4">ARK-04</strain>
        <strain evidence="3">ZAV-08</strain>
    </source>
</reference>
<dbReference type="SUPFAM" id="SSF81301">
    <property type="entry name" value="Nucleotidyltransferase"/>
    <property type="match status" value="1"/>
</dbReference>
<gene>
    <name evidence="2 4" type="primary">rsfS</name>
    <name evidence="4" type="ORF">C0169_06515</name>
    <name evidence="3" type="ORF">C0190_02860</name>
</gene>
<keyword evidence="2" id="KW-0963">Cytoplasm</keyword>
<keyword evidence="2" id="KW-0678">Repressor</keyword>
<evidence type="ECO:0000313" key="6">
    <source>
        <dbReference type="Proteomes" id="UP000235619"/>
    </source>
</evidence>
<protein>
    <recommendedName>
        <fullName evidence="2">Ribosomal silencing factor RsfS</fullName>
    </recommendedName>
</protein>
<sequence>MESEALVKEIVNLLESKKAEEITLIDVRKKVDYADFFIICSAHSTKHTQGICEFISLELEKLGIKPLGIEGLELGQWIVMDYETVILHIFYEPIRKIYALEELWGDLPFRKRQEKLQVPASQE</sequence>
<dbReference type="Proteomes" id="UP000235460">
    <property type="component" value="Unassembled WGS sequence"/>
</dbReference>
<organism evidence="4 6">
    <name type="scientific">Thermodesulfobacterium geofontis</name>
    <dbReference type="NCBI Taxonomy" id="1295609"/>
    <lineage>
        <taxon>Bacteria</taxon>
        <taxon>Pseudomonadati</taxon>
        <taxon>Thermodesulfobacteriota</taxon>
        <taxon>Thermodesulfobacteria</taxon>
        <taxon>Thermodesulfobacteriales</taxon>
        <taxon>Thermodesulfobacteriaceae</taxon>
        <taxon>Thermodesulfobacterium</taxon>
    </lineage>
</organism>
<evidence type="ECO:0000313" key="4">
    <source>
        <dbReference type="EMBL" id="PMP94438.1"/>
    </source>
</evidence>
<comment type="subunit">
    <text evidence="2">Interacts with ribosomal protein uL14 (rplN).</text>
</comment>
<dbReference type="HAMAP" id="MF_01477">
    <property type="entry name" value="Iojap_RsfS"/>
    <property type="match status" value="1"/>
</dbReference>
<dbReference type="Proteomes" id="UP000235619">
    <property type="component" value="Unassembled WGS sequence"/>
</dbReference>
<dbReference type="InterPro" id="IPR043519">
    <property type="entry name" value="NT_sf"/>
</dbReference>
<dbReference type="Gene3D" id="3.30.460.10">
    <property type="entry name" value="Beta Polymerase, domain 2"/>
    <property type="match status" value="1"/>
</dbReference>
<keyword evidence="2" id="KW-0810">Translation regulation</keyword>
<dbReference type="NCBIfam" id="TIGR00090">
    <property type="entry name" value="rsfS_iojap_ybeB"/>
    <property type="match status" value="1"/>
</dbReference>
<accession>A0A2N7Q8B4</accession>
<dbReference type="EMBL" id="PNJD01000403">
    <property type="protein sequence ID" value="PMP94438.1"/>
    <property type="molecule type" value="Genomic_DNA"/>
</dbReference>
<dbReference type="GO" id="GO:0090071">
    <property type="term" value="P:negative regulation of ribosome biogenesis"/>
    <property type="evidence" value="ECO:0007669"/>
    <property type="project" value="UniProtKB-UniRule"/>
</dbReference>
<proteinExistence type="inferred from homology"/>
<dbReference type="AlphaFoldDB" id="A0A2N7Q8B4"/>
<evidence type="ECO:0000256" key="1">
    <source>
        <dbReference type="ARBA" id="ARBA00010574"/>
    </source>
</evidence>
<evidence type="ECO:0000313" key="3">
    <source>
        <dbReference type="EMBL" id="PMP67682.1"/>
    </source>
</evidence>
<comment type="caution">
    <text evidence="4">The sequence shown here is derived from an EMBL/GenBank/DDBJ whole genome shotgun (WGS) entry which is preliminary data.</text>
</comment>
<dbReference type="GO" id="GO:0005737">
    <property type="term" value="C:cytoplasm"/>
    <property type="evidence" value="ECO:0007669"/>
    <property type="project" value="UniProtKB-SubCell"/>
</dbReference>
<dbReference type="InterPro" id="IPR004394">
    <property type="entry name" value="Iojap/RsfS/C7orf30"/>
</dbReference>
<comment type="subcellular location">
    <subcellularLocation>
        <location evidence="2">Cytoplasm</location>
    </subcellularLocation>
</comment>
<comment type="similarity">
    <text evidence="1 2">Belongs to the Iojap/RsfS family.</text>
</comment>
<comment type="function">
    <text evidence="2">Functions as a ribosomal silencing factor. Interacts with ribosomal protein uL14 (rplN), blocking formation of intersubunit bridge B8. Prevents association of the 30S and 50S ribosomal subunits and the formation of functional ribosomes, thus repressing translation.</text>
</comment>
<dbReference type="EMBL" id="PNIK01000042">
    <property type="protein sequence ID" value="PMP67682.1"/>
    <property type="molecule type" value="Genomic_DNA"/>
</dbReference>
<dbReference type="GO" id="GO:0017148">
    <property type="term" value="P:negative regulation of translation"/>
    <property type="evidence" value="ECO:0007669"/>
    <property type="project" value="UniProtKB-UniRule"/>
</dbReference>
<evidence type="ECO:0000313" key="5">
    <source>
        <dbReference type="Proteomes" id="UP000235460"/>
    </source>
</evidence>
<name>A0A2N7Q8B4_9BACT</name>